<evidence type="ECO:0000313" key="5">
    <source>
        <dbReference type="EMBL" id="NYD25383.1"/>
    </source>
</evidence>
<name>A0A852QT47_9MICO</name>
<dbReference type="InterPro" id="IPR023365">
    <property type="entry name" value="Sortase_dom-sf"/>
</dbReference>
<dbReference type="Gene3D" id="2.40.260.10">
    <property type="entry name" value="Sortase"/>
    <property type="match status" value="1"/>
</dbReference>
<organism evidence="5 6">
    <name type="scientific">Leucobacter aridicollis</name>
    <dbReference type="NCBI Taxonomy" id="283878"/>
    <lineage>
        <taxon>Bacteria</taxon>
        <taxon>Bacillati</taxon>
        <taxon>Actinomycetota</taxon>
        <taxon>Actinomycetes</taxon>
        <taxon>Micrococcales</taxon>
        <taxon>Microbacteriaceae</taxon>
        <taxon>Leucobacter</taxon>
    </lineage>
</organism>
<keyword evidence="6" id="KW-1185">Reference proteome</keyword>
<dbReference type="InterPro" id="IPR042002">
    <property type="entry name" value="Sortase_C"/>
</dbReference>
<keyword evidence="4" id="KW-0812">Transmembrane</keyword>
<comment type="caution">
    <text evidence="5">The sequence shown here is derived from an EMBL/GenBank/DDBJ whole genome shotgun (WGS) entry which is preliminary data.</text>
</comment>
<dbReference type="NCBIfam" id="TIGR01076">
    <property type="entry name" value="sortase_fam"/>
    <property type="match status" value="1"/>
</dbReference>
<accession>A0A852QT47</accession>
<feature type="transmembrane region" description="Helical" evidence="4">
    <location>
        <begin position="39"/>
        <end position="58"/>
    </location>
</feature>
<dbReference type="SUPFAM" id="SSF63817">
    <property type="entry name" value="Sortase"/>
    <property type="match status" value="1"/>
</dbReference>
<feature type="transmembrane region" description="Helical" evidence="4">
    <location>
        <begin position="289"/>
        <end position="308"/>
    </location>
</feature>
<reference evidence="5 6" key="1">
    <citation type="submission" date="2020-07" db="EMBL/GenBank/DDBJ databases">
        <title>Sequencing the genomes of 1000 actinobacteria strains.</title>
        <authorList>
            <person name="Klenk H.-P."/>
        </authorList>
    </citation>
    <scope>NUCLEOTIDE SEQUENCE [LARGE SCALE GENOMIC DNA]</scope>
    <source>
        <strain evidence="5 6">DSM 17380</strain>
    </source>
</reference>
<evidence type="ECO:0000256" key="3">
    <source>
        <dbReference type="SAM" id="MobiDB-lite"/>
    </source>
</evidence>
<dbReference type="AlphaFoldDB" id="A0A852QT47"/>
<dbReference type="CDD" id="cd05827">
    <property type="entry name" value="Sortase_C"/>
    <property type="match status" value="1"/>
</dbReference>
<feature type="active site" description="Proton donor/acceptor" evidence="2">
    <location>
        <position position="190"/>
    </location>
</feature>
<protein>
    <submittedName>
        <fullName evidence="5">Sortase A</fullName>
        <ecNumber evidence="5">3.4.22.70</ecNumber>
    </submittedName>
</protein>
<gene>
    <name evidence="5" type="ORF">BJ960_000186</name>
</gene>
<evidence type="ECO:0000256" key="1">
    <source>
        <dbReference type="ARBA" id="ARBA00022801"/>
    </source>
</evidence>
<sequence>MTGGNPAGATSDVAVSPADTAPSAEGGGQRPKRRTRGQLALNVVLQVVAMVAIGMLVYPDAASWVARIGHNAEISGYVQQVKGTDPAERQRILDAAYAYNDELEPGPLTDPYISVNEDEAKRSNLYLAYEEMLRVSGTDAIGTINYPRLDISLPAYHGTSDQVISKGAGHMYGTSLPIGGPSTRSVLTAHSGLPHSKLFTQLPKAKVGDTFWISVLGEDHHYRVEQVETVLPNETESLEIREGEDWVTLFTCTPIGVNSHRFMVHAVRLPDSEAPQNETLSGDGVSLGFPWWAVWFVGGSGAVAWVLFAPPRKRAKKSDAR</sequence>
<proteinExistence type="predicted"/>
<dbReference type="Pfam" id="PF04203">
    <property type="entry name" value="Sortase"/>
    <property type="match status" value="1"/>
</dbReference>
<dbReference type="InterPro" id="IPR005754">
    <property type="entry name" value="Sortase"/>
</dbReference>
<dbReference type="RefSeq" id="WP_307814695.1">
    <property type="nucleotide sequence ID" value="NZ_BAAALZ010000003.1"/>
</dbReference>
<evidence type="ECO:0000313" key="6">
    <source>
        <dbReference type="Proteomes" id="UP000586095"/>
    </source>
</evidence>
<keyword evidence="4" id="KW-0472">Membrane</keyword>
<keyword evidence="4" id="KW-1133">Transmembrane helix</keyword>
<feature type="active site" description="Acyl-thioester intermediate" evidence="2">
    <location>
        <position position="252"/>
    </location>
</feature>
<evidence type="ECO:0000256" key="2">
    <source>
        <dbReference type="PIRSR" id="PIRSR605754-1"/>
    </source>
</evidence>
<feature type="region of interest" description="Disordered" evidence="3">
    <location>
        <begin position="1"/>
        <end position="34"/>
    </location>
</feature>
<keyword evidence="1 5" id="KW-0378">Hydrolase</keyword>
<dbReference type="EC" id="3.4.22.70" evidence="5"/>
<dbReference type="NCBIfam" id="NF033745">
    <property type="entry name" value="class_C_sortase"/>
    <property type="match status" value="1"/>
</dbReference>
<dbReference type="GO" id="GO:0016787">
    <property type="term" value="F:hydrolase activity"/>
    <property type="evidence" value="ECO:0007669"/>
    <property type="project" value="UniProtKB-KW"/>
</dbReference>
<dbReference type="EMBL" id="JACCBD010000001">
    <property type="protein sequence ID" value="NYD25383.1"/>
    <property type="molecule type" value="Genomic_DNA"/>
</dbReference>
<evidence type="ECO:0000256" key="4">
    <source>
        <dbReference type="SAM" id="Phobius"/>
    </source>
</evidence>
<dbReference type="Proteomes" id="UP000586095">
    <property type="component" value="Unassembled WGS sequence"/>
</dbReference>